<proteinExistence type="predicted"/>
<evidence type="ECO:0000313" key="1">
    <source>
        <dbReference type="EMBL" id="VHX96692.1"/>
    </source>
</evidence>
<gene>
    <name evidence="1" type="ORF">SAMEA1402366_00711</name>
</gene>
<protein>
    <submittedName>
        <fullName evidence="1">Uncharacterized protein</fullName>
    </submittedName>
</protein>
<dbReference type="AlphaFoldDB" id="A0AB74R003"/>
<organism evidence="1 2">
    <name type="scientific">Clostridioides difficile</name>
    <name type="common">Peptoclostridium difficile</name>
    <dbReference type="NCBI Taxonomy" id="1496"/>
    <lineage>
        <taxon>Bacteria</taxon>
        <taxon>Bacillati</taxon>
        <taxon>Bacillota</taxon>
        <taxon>Clostridia</taxon>
        <taxon>Peptostreptococcales</taxon>
        <taxon>Peptostreptococcaceae</taxon>
        <taxon>Clostridioides</taxon>
    </lineage>
</organism>
<name>A0AB74R003_CLODI</name>
<dbReference type="Proteomes" id="UP000372533">
    <property type="component" value="Unassembled WGS sequence"/>
</dbReference>
<evidence type="ECO:0000313" key="2">
    <source>
        <dbReference type="Proteomes" id="UP000372533"/>
    </source>
</evidence>
<accession>A0AB74R003</accession>
<comment type="caution">
    <text evidence="1">The sequence shown here is derived from an EMBL/GenBank/DDBJ whole genome shotgun (WGS) entry which is preliminary data.</text>
</comment>
<dbReference type="EMBL" id="CAAJVP010000002">
    <property type="protein sequence ID" value="VHX96692.1"/>
    <property type="molecule type" value="Genomic_DNA"/>
</dbReference>
<reference evidence="1 2" key="1">
    <citation type="submission" date="2019-04" db="EMBL/GenBank/DDBJ databases">
        <authorList>
            <consortium name="Pathogen Informatics"/>
        </authorList>
    </citation>
    <scope>NUCLEOTIDE SEQUENCE [LARGE SCALE GENOMIC DNA]</scope>
    <source>
        <strain evidence="2">tl291</strain>
    </source>
</reference>
<sequence length="29" mass="3592">MGQMGFILTKWYVNTKLEFEIYDYIIVLY</sequence>